<evidence type="ECO:0000313" key="12">
    <source>
        <dbReference type="EMBL" id="GAA4332050.1"/>
    </source>
</evidence>
<evidence type="ECO:0000256" key="3">
    <source>
        <dbReference type="ARBA" id="ARBA00004968"/>
    </source>
</evidence>
<sequence length="456" mass="49754">MMRKDRNSVYSKKVWIDGGFHEATVFMRNGIITHIEPGPFPAERMPHTKPIDARFHMVIPGLIDVHVHVNEPGRTHWEGFETATKAALQSGITTIVDMPLNASPVTTSVAALEAKKEASRDKMYTNVGFYGGLVPGNLHEIGPLIEAGVLGIKAFLTHSGIDDFPNVTEADLEAAAPLLAQHNVPLLLHCELDEPGTREALKHSPRSYAAYLASRPKDWEDRAVAMAIDVCRRFCCPVHIVHVSSASALPLIAAAKAEGLPLTAETCPHYLLFNAENIADGNTLYKCAPPIRERANNELLKAALRDGILDLIASDHSPAPPELKMLDSGNLLEAWGGIAGLQYLLPASWTALADVLTPEQFIPLLTEAPARLLRLDNRKGFIRVGYDADLTLWSPGSADWKIRPVSGAVLHRHKTTPYLEHGLQDVGGDSFLAGIPITAGFHNLPKTPNGTWLFRK</sequence>
<gene>
    <name evidence="12" type="primary">allB</name>
    <name evidence="12" type="ORF">GCM10023184_24320</name>
</gene>
<evidence type="ECO:0000256" key="10">
    <source>
        <dbReference type="ARBA" id="ARBA00022833"/>
    </source>
</evidence>
<reference evidence="13" key="1">
    <citation type="journal article" date="2019" name="Int. J. Syst. Evol. Microbiol.">
        <title>The Global Catalogue of Microorganisms (GCM) 10K type strain sequencing project: providing services to taxonomists for standard genome sequencing and annotation.</title>
        <authorList>
            <consortium name="The Broad Institute Genomics Platform"/>
            <consortium name="The Broad Institute Genome Sequencing Center for Infectious Disease"/>
            <person name="Wu L."/>
            <person name="Ma J."/>
        </authorList>
    </citation>
    <scope>NUCLEOTIDE SEQUENCE [LARGE SCALE GENOMIC DNA]</scope>
    <source>
        <strain evidence="13">JCM 17919</strain>
    </source>
</reference>
<comment type="subunit">
    <text evidence="6">Homotetramer.</text>
</comment>
<evidence type="ECO:0000313" key="13">
    <source>
        <dbReference type="Proteomes" id="UP001501725"/>
    </source>
</evidence>
<protein>
    <recommendedName>
        <fullName evidence="7">allantoinase</fullName>
        <ecNumber evidence="7">3.5.2.5</ecNumber>
    </recommendedName>
</protein>
<comment type="cofactor">
    <cofactor evidence="1">
        <name>Zn(2+)</name>
        <dbReference type="ChEBI" id="CHEBI:29105"/>
    </cofactor>
</comment>
<dbReference type="InterPro" id="IPR032466">
    <property type="entry name" value="Metal_Hydrolase"/>
</dbReference>
<feature type="domain" description="Amidohydrolase-related" evidence="11">
    <location>
        <begin position="57"/>
        <end position="395"/>
    </location>
</feature>
<dbReference type="InterPro" id="IPR011059">
    <property type="entry name" value="Metal-dep_hydrolase_composite"/>
</dbReference>
<accession>A0ABP8GZ30</accession>
<comment type="pathway">
    <text evidence="3">Nitrogen metabolism; (S)-allantoin degradation; allantoate from (S)-allantoin: step 1/1.</text>
</comment>
<dbReference type="EC" id="3.5.2.5" evidence="7"/>
<keyword evidence="10" id="KW-0862">Zinc</keyword>
<keyword evidence="8" id="KW-0479">Metal-binding</keyword>
<evidence type="ECO:0000256" key="2">
    <source>
        <dbReference type="ARBA" id="ARBA00002368"/>
    </source>
</evidence>
<dbReference type="EMBL" id="BAABGY010000007">
    <property type="protein sequence ID" value="GAA4332050.1"/>
    <property type="molecule type" value="Genomic_DNA"/>
</dbReference>
<dbReference type="SUPFAM" id="SSF51556">
    <property type="entry name" value="Metallo-dependent hydrolases"/>
    <property type="match status" value="1"/>
</dbReference>
<organism evidence="12 13">
    <name type="scientific">Flaviaesturariibacter amylovorans</name>
    <dbReference type="NCBI Taxonomy" id="1084520"/>
    <lineage>
        <taxon>Bacteria</taxon>
        <taxon>Pseudomonadati</taxon>
        <taxon>Bacteroidota</taxon>
        <taxon>Chitinophagia</taxon>
        <taxon>Chitinophagales</taxon>
        <taxon>Chitinophagaceae</taxon>
        <taxon>Flaviaestuariibacter</taxon>
    </lineage>
</organism>
<comment type="similarity">
    <text evidence="5">Belongs to the metallo-dependent hydrolases superfamily. Allantoinase family.</text>
</comment>
<dbReference type="NCBIfam" id="TIGR03178">
    <property type="entry name" value="allantoinase"/>
    <property type="match status" value="1"/>
</dbReference>
<dbReference type="PANTHER" id="PTHR43668:SF2">
    <property type="entry name" value="ALLANTOINASE"/>
    <property type="match status" value="1"/>
</dbReference>
<evidence type="ECO:0000256" key="9">
    <source>
        <dbReference type="ARBA" id="ARBA00022801"/>
    </source>
</evidence>
<dbReference type="SUPFAM" id="SSF51338">
    <property type="entry name" value="Composite domain of metallo-dependent hydrolases"/>
    <property type="match status" value="1"/>
</dbReference>
<dbReference type="PANTHER" id="PTHR43668">
    <property type="entry name" value="ALLANTOINASE"/>
    <property type="match status" value="1"/>
</dbReference>
<dbReference type="InterPro" id="IPR006680">
    <property type="entry name" value="Amidohydro-rel"/>
</dbReference>
<dbReference type="PROSITE" id="PS00482">
    <property type="entry name" value="DIHYDROOROTASE_1"/>
    <property type="match status" value="1"/>
</dbReference>
<keyword evidence="9" id="KW-0378">Hydrolase</keyword>
<dbReference type="Pfam" id="PF01979">
    <property type="entry name" value="Amidohydro_1"/>
    <property type="match status" value="1"/>
</dbReference>
<comment type="caution">
    <text evidence="12">The sequence shown here is derived from an EMBL/GenBank/DDBJ whole genome shotgun (WGS) entry which is preliminary data.</text>
</comment>
<keyword evidence="13" id="KW-1185">Reference proteome</keyword>
<dbReference type="RefSeq" id="WP_345256003.1">
    <property type="nucleotide sequence ID" value="NZ_BAABGY010000007.1"/>
</dbReference>
<dbReference type="InterPro" id="IPR050138">
    <property type="entry name" value="DHOase/Allantoinase_Hydrolase"/>
</dbReference>
<evidence type="ECO:0000256" key="6">
    <source>
        <dbReference type="ARBA" id="ARBA00011881"/>
    </source>
</evidence>
<dbReference type="Gene3D" id="3.20.20.140">
    <property type="entry name" value="Metal-dependent hydrolases"/>
    <property type="match status" value="1"/>
</dbReference>
<name>A0ABP8GZ30_9BACT</name>
<evidence type="ECO:0000256" key="7">
    <source>
        <dbReference type="ARBA" id="ARBA00012863"/>
    </source>
</evidence>
<evidence type="ECO:0000256" key="5">
    <source>
        <dbReference type="ARBA" id="ARBA00010368"/>
    </source>
</evidence>
<dbReference type="InterPro" id="IPR002195">
    <property type="entry name" value="Dihydroorotase_CS"/>
</dbReference>
<evidence type="ECO:0000256" key="1">
    <source>
        <dbReference type="ARBA" id="ARBA00001947"/>
    </source>
</evidence>
<comment type="similarity">
    <text evidence="4">Belongs to the metallo-dependent hydrolases superfamily. DHOase family. Class I DHOase subfamily.</text>
</comment>
<comment type="function">
    <text evidence="2">Catalyzes the reversible cyclization of carbamoyl aspartate to dihydroorotate.</text>
</comment>
<evidence type="ECO:0000259" key="11">
    <source>
        <dbReference type="Pfam" id="PF01979"/>
    </source>
</evidence>
<proteinExistence type="inferred from homology"/>
<dbReference type="Proteomes" id="UP001501725">
    <property type="component" value="Unassembled WGS sequence"/>
</dbReference>
<evidence type="ECO:0000256" key="8">
    <source>
        <dbReference type="ARBA" id="ARBA00022723"/>
    </source>
</evidence>
<evidence type="ECO:0000256" key="4">
    <source>
        <dbReference type="ARBA" id="ARBA00010286"/>
    </source>
</evidence>
<dbReference type="InterPro" id="IPR017593">
    <property type="entry name" value="Allantoinase"/>
</dbReference>